<keyword evidence="1" id="KW-0732">Signal</keyword>
<dbReference type="EMBL" id="FOLD01000036">
    <property type="protein sequence ID" value="SFD75418.1"/>
    <property type="molecule type" value="Genomic_DNA"/>
</dbReference>
<dbReference type="RefSeq" id="WP_229409126.1">
    <property type="nucleotide sequence ID" value="NZ_FOLD01000036.1"/>
</dbReference>
<evidence type="ECO:0000313" key="2">
    <source>
        <dbReference type="EMBL" id="SFD75418.1"/>
    </source>
</evidence>
<feature type="signal peptide" evidence="1">
    <location>
        <begin position="1"/>
        <end position="21"/>
    </location>
</feature>
<name>A0A1I1V0A2_9BURK</name>
<gene>
    <name evidence="2" type="ORF">SAMN05216204_13613</name>
</gene>
<keyword evidence="3" id="KW-1185">Reference proteome</keyword>
<reference evidence="3" key="1">
    <citation type="submission" date="2016-10" db="EMBL/GenBank/DDBJ databases">
        <authorList>
            <person name="Varghese N."/>
            <person name="Submissions S."/>
        </authorList>
    </citation>
    <scope>NUCLEOTIDE SEQUENCE [LARGE SCALE GENOMIC DNA]</scope>
    <source>
        <strain evidence="3">CGMCC 1.12041</strain>
    </source>
</reference>
<evidence type="ECO:0000256" key="1">
    <source>
        <dbReference type="SAM" id="SignalP"/>
    </source>
</evidence>
<organism evidence="2 3">
    <name type="scientific">Massilia yuzhufengensis</name>
    <dbReference type="NCBI Taxonomy" id="1164594"/>
    <lineage>
        <taxon>Bacteria</taxon>
        <taxon>Pseudomonadati</taxon>
        <taxon>Pseudomonadota</taxon>
        <taxon>Betaproteobacteria</taxon>
        <taxon>Burkholderiales</taxon>
        <taxon>Oxalobacteraceae</taxon>
        <taxon>Telluria group</taxon>
        <taxon>Massilia</taxon>
    </lineage>
</organism>
<dbReference type="Gene3D" id="3.40.50.2300">
    <property type="match status" value="1"/>
</dbReference>
<dbReference type="Proteomes" id="UP000198639">
    <property type="component" value="Unassembled WGS sequence"/>
</dbReference>
<protein>
    <submittedName>
        <fullName evidence="2">ABC-type uncharacterized transport system, substrate-binding protein</fullName>
    </submittedName>
</protein>
<accession>A0A1I1V0A2</accession>
<dbReference type="AlphaFoldDB" id="A0A1I1V0A2"/>
<feature type="chain" id="PRO_5011589150" evidence="1">
    <location>
        <begin position="22"/>
        <end position="321"/>
    </location>
</feature>
<evidence type="ECO:0000313" key="3">
    <source>
        <dbReference type="Proteomes" id="UP000198639"/>
    </source>
</evidence>
<proteinExistence type="predicted"/>
<dbReference type="STRING" id="1164594.SAMN05216204_13613"/>
<sequence length="321" mass="34415">MHAVLAALALAFCGAAGAAQADPARDDEATGYRFQIVTGDDSEVTRRIAEDLYKRLVPTFAAFRTELGQRRRMLYVAIGPAALRDAVARRCDCVVISAFTSSQVWRVLTAKAPASRAGLLTAVYAEPAPADQLRLAALLYGRPVRVGAVLGRDTAFLAPALASDVDIQPFVPGDDINHALNRMTRAEVLLALPDGDVYNPENVRNILLSTYRRKQGVIGFSADMVKVGALATTYSEIEDINTQVAEIAAAFVVTGELPPPQFPRYFRTLVNEGVARSLDVRVTDGARRFAHLPVRLPAPAPAIARVPARVAPVPAPAAPKP</sequence>